<organism evidence="10 11">
    <name type="scientific">Frieseomelitta varia</name>
    <dbReference type="NCBI Taxonomy" id="561572"/>
    <lineage>
        <taxon>Eukaryota</taxon>
        <taxon>Metazoa</taxon>
        <taxon>Ecdysozoa</taxon>
        <taxon>Arthropoda</taxon>
        <taxon>Hexapoda</taxon>
        <taxon>Insecta</taxon>
        <taxon>Pterygota</taxon>
        <taxon>Neoptera</taxon>
        <taxon>Endopterygota</taxon>
        <taxon>Hymenoptera</taxon>
        <taxon>Apocrita</taxon>
        <taxon>Aculeata</taxon>
        <taxon>Apoidea</taxon>
        <taxon>Anthophila</taxon>
        <taxon>Apidae</taxon>
        <taxon>Frieseomelitta</taxon>
    </lineage>
</organism>
<dbReference type="GO" id="GO:0034663">
    <property type="term" value="C:endoplasmic reticulum chaperone complex"/>
    <property type="evidence" value="ECO:0007669"/>
    <property type="project" value="TreeGrafter"/>
</dbReference>
<dbReference type="Gene3D" id="3.30.420.40">
    <property type="match status" value="2"/>
</dbReference>
<dbReference type="Gene3D" id="1.20.1270.10">
    <property type="match status" value="1"/>
</dbReference>
<feature type="compositionally biased region" description="Basic and acidic residues" evidence="9">
    <location>
        <begin position="597"/>
        <end position="617"/>
    </location>
</feature>
<comment type="caution">
    <text evidence="10">The sequence shown here is derived from an EMBL/GenBank/DDBJ whole genome shotgun (WGS) entry which is preliminary data.</text>
</comment>
<dbReference type="Gene3D" id="3.90.640.10">
    <property type="entry name" value="Actin, Chain A, domain 4"/>
    <property type="match status" value="1"/>
</dbReference>
<gene>
    <name evidence="10" type="ORF">E2986_06315</name>
</gene>
<dbReference type="InterPro" id="IPR029048">
    <property type="entry name" value="HSP70_C_sf"/>
</dbReference>
<protein>
    <recommendedName>
        <fullName evidence="8">Hypoxia up-regulated protein 1</fullName>
    </recommendedName>
</protein>
<feature type="region of interest" description="Disordered" evidence="9">
    <location>
        <begin position="886"/>
        <end position="967"/>
    </location>
</feature>
<dbReference type="Proteomes" id="UP000655588">
    <property type="component" value="Unassembled WGS sequence"/>
</dbReference>
<evidence type="ECO:0000256" key="5">
    <source>
        <dbReference type="ARBA" id="ARBA00022824"/>
    </source>
</evidence>
<evidence type="ECO:0000256" key="6">
    <source>
        <dbReference type="ARBA" id="ARBA00022840"/>
    </source>
</evidence>
<keyword evidence="7" id="KW-0143">Chaperone</keyword>
<evidence type="ECO:0000256" key="2">
    <source>
        <dbReference type="ARBA" id="ARBA00007381"/>
    </source>
</evidence>
<dbReference type="Gene3D" id="3.30.30.30">
    <property type="match status" value="1"/>
</dbReference>
<keyword evidence="3" id="KW-0732">Signal</keyword>
<sequence>MNMELSKLSMSIIWLLLITIAFFIGLSNGVAVMSIDMGSESMKVAIVSPGVPMEIVLNKESKRKTPVTIAFRNGERSFGEDAQVVGIRSPQNSFSYILDLLGKSIDNPMVELYKRRFPYYDIISDEERKTIAFRLDENTTYTPEELLAQILHKGKEFAENSAGQKISEAVITVPGFFNQIERRVLMQAADLAGIKVLQLINDYAAVALNYGIFRSKEINDTAHYVMFYDMGASSTTATIVSYQNVKTKEKGFVETNPHVTILGVGYDRTLGGLEVQIRLQHHLAKEFDALNKTTNSVFSNPRAMAKLFKEAGRVKNVLSANTDHFAQIEGLIEEHDFRLQVTREKLEQLCADLFERVANPIKIALKTSGLTMDVISQVVLVGAATRMPKIQEHLNQYLTVELSKNINTDEAAALGGVYKAADLSKGFKVKKFVIKDAVLFPIHIVFDRTVDNRVKQVKKSLFSKMNPYPQKKIITFNKYTENFQFHINYAELDYLPSNEIAVIGNFNLSTITLSGINEALEKHAKDGAESKGIKAHFAMDESGILNLVNVELVSEKSSSTSDEEEGTFSILGSTISKLFAEPFFASIYKILDDMKERSEDKEGKTEESLKEDIKPVNEESEYPDLQKEPADKTKKKNESTITEDKTINKTEKVEKEKEKKATVVTIKEPIKADEIKLGSQILSGDKFVESQEKLHRLDVYDFEKVKRETALNNLETFIIDAQQKLESEEYAAAATSQEAENILKACSEISEWLYEDGFSVTAEVYEEKLSQLQKLTNDVYERVFEHRERPEVLKGMTSMLNASTTFLNNMRNLSLSSEIFTQVEIEMLEKVINETQEYYDTVVKSFAETALHESVKYKVRDIANKMALLDREMKYLINKAKIWRPKQDSVTNHTESTNENTTNTKEGSEESVPKSATDSQTENEDLSENVKVQNEKSVDSEESTDSSKDDESEMTHESTQKEIHQEL</sequence>
<dbReference type="AlphaFoldDB" id="A0A833W208"/>
<dbReference type="Pfam" id="PF00012">
    <property type="entry name" value="HSP70"/>
    <property type="match status" value="1"/>
</dbReference>
<feature type="region of interest" description="Disordered" evidence="9">
    <location>
        <begin position="597"/>
        <end position="642"/>
    </location>
</feature>
<dbReference type="PANTHER" id="PTHR45639">
    <property type="entry name" value="HSC70CB, ISOFORM G-RELATED"/>
    <property type="match status" value="1"/>
</dbReference>
<keyword evidence="5" id="KW-0256">Endoplasmic reticulum</keyword>
<comment type="similarity">
    <text evidence="2">Belongs to the heat shock protein 70 family.</text>
</comment>
<dbReference type="GO" id="GO:0005788">
    <property type="term" value="C:endoplasmic reticulum lumen"/>
    <property type="evidence" value="ECO:0007669"/>
    <property type="project" value="UniProtKB-SubCell"/>
</dbReference>
<dbReference type="FunFam" id="3.90.640.10:FF:000004">
    <property type="entry name" value="Heat shock 70 kDa protein 4"/>
    <property type="match status" value="1"/>
</dbReference>
<dbReference type="GO" id="GO:0030968">
    <property type="term" value="P:endoplasmic reticulum unfolded protein response"/>
    <property type="evidence" value="ECO:0007669"/>
    <property type="project" value="TreeGrafter"/>
</dbReference>
<name>A0A833W208_9HYME</name>
<dbReference type="InterPro" id="IPR029047">
    <property type="entry name" value="HSP70_peptide-bd_sf"/>
</dbReference>
<keyword evidence="11" id="KW-1185">Reference proteome</keyword>
<dbReference type="SUPFAM" id="SSF53067">
    <property type="entry name" value="Actin-like ATPase domain"/>
    <property type="match status" value="2"/>
</dbReference>
<dbReference type="CDD" id="cd10230">
    <property type="entry name" value="ASKHA_NBD_HSP70_HYOU1"/>
    <property type="match status" value="1"/>
</dbReference>
<dbReference type="FunFam" id="1.20.1270.10:FF:000002">
    <property type="entry name" value="Heat shock 70 kDa protein 4"/>
    <property type="match status" value="1"/>
</dbReference>
<dbReference type="PRINTS" id="PR00301">
    <property type="entry name" value="HEATSHOCK70"/>
</dbReference>
<reference evidence="10" key="1">
    <citation type="submission" date="2019-11" db="EMBL/GenBank/DDBJ databases">
        <title>The nuclear and mitochondrial genomes of Frieseomelitta varia - a highly eusocial stingless bee (Meliponini) with a permanently sterile worker caste.</title>
        <authorList>
            <person name="Freitas F.C.P."/>
            <person name="Lourenco A.P."/>
            <person name="Nunes F.M.F."/>
            <person name="Paschoal A.R."/>
            <person name="Abreu F.C.P."/>
            <person name="Barbin F.O."/>
            <person name="Bataglia L."/>
            <person name="Cardoso-Junior C.A.M."/>
            <person name="Cervoni M.S."/>
            <person name="Silva S.R."/>
            <person name="Dalarmi F."/>
            <person name="Del Lama M.A."/>
            <person name="Depintor T.S."/>
            <person name="Ferreira K.M."/>
            <person name="Goria P.S."/>
            <person name="Jaskot M.C."/>
            <person name="Lago D.C."/>
            <person name="Luna-Lucena D."/>
            <person name="Moda L.M."/>
            <person name="Nascimento L."/>
            <person name="Pedrino M."/>
            <person name="Rabico F.O."/>
            <person name="Sanches F.C."/>
            <person name="Santos D.E."/>
            <person name="Santos C.G."/>
            <person name="Vieira J."/>
            <person name="Lopes T.F."/>
            <person name="Barchuk A.R."/>
            <person name="Hartfelder K."/>
            <person name="Simoes Z.L.P."/>
            <person name="Bitondi M.M.G."/>
            <person name="Pinheiro D.G."/>
        </authorList>
    </citation>
    <scope>NUCLEOTIDE SEQUENCE</scope>
    <source>
        <strain evidence="10">USP_RPSP 00005682</strain>
        <tissue evidence="10">Whole individual</tissue>
    </source>
</reference>
<feature type="compositionally biased region" description="Low complexity" evidence="9">
    <location>
        <begin position="889"/>
        <end position="905"/>
    </location>
</feature>
<feature type="compositionally biased region" description="Basic and acidic residues" evidence="9">
    <location>
        <begin position="933"/>
        <end position="967"/>
    </location>
</feature>
<evidence type="ECO:0000256" key="7">
    <source>
        <dbReference type="ARBA" id="ARBA00023186"/>
    </source>
</evidence>
<evidence type="ECO:0000256" key="9">
    <source>
        <dbReference type="SAM" id="MobiDB-lite"/>
    </source>
</evidence>
<evidence type="ECO:0000313" key="10">
    <source>
        <dbReference type="EMBL" id="KAF3429824.1"/>
    </source>
</evidence>
<proteinExistence type="inferred from homology"/>
<dbReference type="Gene3D" id="2.60.34.10">
    <property type="entry name" value="Substrate Binding Domain Of DNAk, Chain A, domain 1"/>
    <property type="match status" value="1"/>
</dbReference>
<dbReference type="EMBL" id="WNWW01000144">
    <property type="protein sequence ID" value="KAF3429824.1"/>
    <property type="molecule type" value="Genomic_DNA"/>
</dbReference>
<evidence type="ECO:0000256" key="1">
    <source>
        <dbReference type="ARBA" id="ARBA00004319"/>
    </source>
</evidence>
<dbReference type="GO" id="GO:0140662">
    <property type="term" value="F:ATP-dependent protein folding chaperone"/>
    <property type="evidence" value="ECO:0007669"/>
    <property type="project" value="InterPro"/>
</dbReference>
<evidence type="ECO:0000256" key="3">
    <source>
        <dbReference type="ARBA" id="ARBA00022729"/>
    </source>
</evidence>
<dbReference type="SUPFAM" id="SSF100934">
    <property type="entry name" value="Heat shock protein 70kD (HSP70), C-terminal subdomain"/>
    <property type="match status" value="1"/>
</dbReference>
<feature type="compositionally biased region" description="Basic and acidic residues" evidence="9">
    <location>
        <begin position="624"/>
        <end position="642"/>
    </location>
</feature>
<accession>A0A833W208</accession>
<keyword evidence="4" id="KW-0547">Nucleotide-binding</keyword>
<keyword evidence="6" id="KW-0067">ATP-binding</keyword>
<dbReference type="InterPro" id="IPR043129">
    <property type="entry name" value="ATPase_NBD"/>
</dbReference>
<evidence type="ECO:0000256" key="4">
    <source>
        <dbReference type="ARBA" id="ARBA00022741"/>
    </source>
</evidence>
<dbReference type="FunFam" id="3.30.30.30:FF:000004">
    <property type="entry name" value="hypoxia up-regulated protein 1"/>
    <property type="match status" value="1"/>
</dbReference>
<dbReference type="GO" id="GO:0005524">
    <property type="term" value="F:ATP binding"/>
    <property type="evidence" value="ECO:0007669"/>
    <property type="project" value="UniProtKB-KW"/>
</dbReference>
<evidence type="ECO:0000313" key="11">
    <source>
        <dbReference type="Proteomes" id="UP000655588"/>
    </source>
</evidence>
<comment type="subcellular location">
    <subcellularLocation>
        <location evidence="1">Endoplasmic reticulum lumen</location>
    </subcellularLocation>
</comment>
<evidence type="ECO:0000256" key="8">
    <source>
        <dbReference type="ARBA" id="ARBA00040503"/>
    </source>
</evidence>
<dbReference type="InterPro" id="IPR013126">
    <property type="entry name" value="Hsp_70_fam"/>
</dbReference>
<dbReference type="PANTHER" id="PTHR45639:SF3">
    <property type="entry name" value="HYPOXIA UP-REGULATED PROTEIN 1"/>
    <property type="match status" value="1"/>
</dbReference>